<dbReference type="OrthoDB" id="8082225at2"/>
<evidence type="ECO:0000313" key="2">
    <source>
        <dbReference type="Proteomes" id="UP000321750"/>
    </source>
</evidence>
<dbReference type="RefSeq" id="WP_147046145.1">
    <property type="nucleotide sequence ID" value="NZ_BJZV01000007.1"/>
</dbReference>
<evidence type="ECO:0000313" key="1">
    <source>
        <dbReference type="EMBL" id="GEP09846.1"/>
    </source>
</evidence>
<dbReference type="Proteomes" id="UP000321750">
    <property type="component" value="Unassembled WGS sequence"/>
</dbReference>
<protein>
    <submittedName>
        <fullName evidence="1">Uncharacterized protein</fullName>
    </submittedName>
</protein>
<dbReference type="EMBL" id="BJZV01000007">
    <property type="protein sequence ID" value="GEP09846.1"/>
    <property type="molecule type" value="Genomic_DNA"/>
</dbReference>
<name>A0A512JIR7_9HYPH</name>
<dbReference type="AlphaFoldDB" id="A0A512JIR7"/>
<reference evidence="1 2" key="1">
    <citation type="submission" date="2019-07" db="EMBL/GenBank/DDBJ databases">
        <title>Whole genome shotgun sequence of Methylobacterium gnaphalii NBRC 107716.</title>
        <authorList>
            <person name="Hosoyama A."/>
            <person name="Uohara A."/>
            <person name="Ohji S."/>
            <person name="Ichikawa N."/>
        </authorList>
    </citation>
    <scope>NUCLEOTIDE SEQUENCE [LARGE SCALE GENOMIC DNA]</scope>
    <source>
        <strain evidence="1 2">NBRC 107716</strain>
    </source>
</reference>
<accession>A0A512JIR7</accession>
<organism evidence="1 2">
    <name type="scientific">Methylobacterium gnaphalii</name>
    <dbReference type="NCBI Taxonomy" id="1010610"/>
    <lineage>
        <taxon>Bacteria</taxon>
        <taxon>Pseudomonadati</taxon>
        <taxon>Pseudomonadota</taxon>
        <taxon>Alphaproteobacteria</taxon>
        <taxon>Hyphomicrobiales</taxon>
        <taxon>Methylobacteriaceae</taxon>
        <taxon>Methylobacterium</taxon>
    </lineage>
</organism>
<gene>
    <name evidence="1" type="ORF">MGN01_16910</name>
</gene>
<proteinExistence type="predicted"/>
<comment type="caution">
    <text evidence="1">The sequence shown here is derived from an EMBL/GenBank/DDBJ whole genome shotgun (WGS) entry which is preliminary data.</text>
</comment>
<keyword evidence="2" id="KW-1185">Reference proteome</keyword>
<sequence>MSAIVDTFTARIEQAQVAAARPARMPRVRSARADAAEYFRGCGRLRQVELDWFAQGGVSPFMLAGYEVDPAAEGWAVYARVWHGGRDPARLPITLAFEVRRARVVFGARGRFDFDGERRVDPDETVPALILPALAPDGAVEDLVAWHPKSSRLATLFGLSGLLTGFRPQGSAALPVHADPLPWLAGGRVGVVVVHETLARPILLAEPALQAADVAQGEALDAMLRKVRMPKILVPEAAAARAAA</sequence>